<comment type="caution">
    <text evidence="1">The sequence shown here is derived from an EMBL/GenBank/DDBJ whole genome shotgun (WGS) entry which is preliminary data.</text>
</comment>
<accession>A0A3N4MKX9</accession>
<proteinExistence type="predicted"/>
<dbReference type="Proteomes" id="UP000279089">
    <property type="component" value="Unassembled WGS sequence"/>
</dbReference>
<dbReference type="EMBL" id="RMBX01000002">
    <property type="protein sequence ID" value="RPD42607.1"/>
    <property type="molecule type" value="Genomic_DNA"/>
</dbReference>
<dbReference type="OrthoDB" id="634553at2"/>
<organism evidence="1 2">
    <name type="scientific">Chitinophaga barathri</name>
    <dbReference type="NCBI Taxonomy" id="1647451"/>
    <lineage>
        <taxon>Bacteria</taxon>
        <taxon>Pseudomonadati</taxon>
        <taxon>Bacteroidota</taxon>
        <taxon>Chitinophagia</taxon>
        <taxon>Chitinophagales</taxon>
        <taxon>Chitinophagaceae</taxon>
        <taxon>Chitinophaga</taxon>
    </lineage>
</organism>
<evidence type="ECO:0000313" key="2">
    <source>
        <dbReference type="Proteomes" id="UP000279089"/>
    </source>
</evidence>
<sequence>MACSRPRETDRAFYYWKQRYEPGLAENAALRTLHVNRLYVKCFDVSWNDVNRTAVPVALADFKTPFPDSLQVVPVVFLMNEIWQQKDSGWAQLMAERTASLLAKQCARIPTRQISEIQLDCDWTRTSRDQYFSFLHHIRQQPFFAGRQISATIRMHQVKYLGSSGVPPVDKGLLMCYNMGDLRKPGDHNSILDMDALRAYTGSDRISNYPLSLDLALPLFEWDVLFRNKRYTGLLRQLPLDNRRLFRKDGQYTYTALRDTALQGVLIRQGDVVRHESCPPELLQKAAHHLTRQRQPHKPAIIFYHLDPIILQKYSVHELETIYSIFE</sequence>
<gene>
    <name evidence="1" type="ORF">EG028_05415</name>
</gene>
<reference evidence="2" key="1">
    <citation type="submission" date="2018-11" db="EMBL/GenBank/DDBJ databases">
        <title>Chitinophaga lutea sp.nov., isolate from arsenic contaminated soil.</title>
        <authorList>
            <person name="Zong Y."/>
        </authorList>
    </citation>
    <scope>NUCLEOTIDE SEQUENCE [LARGE SCALE GENOMIC DNA]</scope>
    <source>
        <strain evidence="2">YLT18</strain>
    </source>
</reference>
<keyword evidence="2" id="KW-1185">Reference proteome</keyword>
<dbReference type="AlphaFoldDB" id="A0A3N4MKX9"/>
<protein>
    <submittedName>
        <fullName evidence="1">Uncharacterized protein</fullName>
    </submittedName>
</protein>
<name>A0A3N4MKX9_9BACT</name>
<evidence type="ECO:0000313" key="1">
    <source>
        <dbReference type="EMBL" id="RPD42607.1"/>
    </source>
</evidence>